<dbReference type="InterPro" id="IPR036291">
    <property type="entry name" value="NAD(P)-bd_dom_sf"/>
</dbReference>
<keyword evidence="5" id="KW-1185">Reference proteome</keyword>
<proteinExistence type="inferred from homology"/>
<evidence type="ECO:0000256" key="2">
    <source>
        <dbReference type="ARBA" id="ARBA00007637"/>
    </source>
</evidence>
<dbReference type="Gene3D" id="3.40.50.720">
    <property type="entry name" value="NAD(P)-binding Rossmann-like Domain"/>
    <property type="match status" value="1"/>
</dbReference>
<gene>
    <name evidence="4" type="ORF">FJU11_08455</name>
</gene>
<reference evidence="4 5" key="1">
    <citation type="submission" date="2019-06" db="EMBL/GenBank/DDBJ databases">
        <authorList>
            <person name="Li M."/>
        </authorList>
    </citation>
    <scope>NUCLEOTIDE SEQUENCE [LARGE SCALE GENOMIC DNA]</scope>
    <source>
        <strain evidence="4 5">BGMRC6574</strain>
    </source>
</reference>
<dbReference type="Proteomes" id="UP000320314">
    <property type="component" value="Unassembled WGS sequence"/>
</dbReference>
<dbReference type="Pfam" id="PF01370">
    <property type="entry name" value="Epimerase"/>
    <property type="match status" value="1"/>
</dbReference>
<dbReference type="AlphaFoldDB" id="A0A506U7C4"/>
<dbReference type="PANTHER" id="PTHR43000">
    <property type="entry name" value="DTDP-D-GLUCOSE 4,6-DEHYDRATASE-RELATED"/>
    <property type="match status" value="1"/>
</dbReference>
<feature type="domain" description="NAD-dependent epimerase/dehydratase" evidence="3">
    <location>
        <begin position="4"/>
        <end position="239"/>
    </location>
</feature>
<dbReference type="OrthoDB" id="7305551at2"/>
<evidence type="ECO:0000259" key="3">
    <source>
        <dbReference type="Pfam" id="PF01370"/>
    </source>
</evidence>
<comment type="caution">
    <text evidence="4">The sequence shown here is derived from an EMBL/GenBank/DDBJ whole genome shotgun (WGS) entry which is preliminary data.</text>
</comment>
<dbReference type="SUPFAM" id="SSF51735">
    <property type="entry name" value="NAD(P)-binding Rossmann-fold domains"/>
    <property type="match status" value="1"/>
</dbReference>
<evidence type="ECO:0000313" key="4">
    <source>
        <dbReference type="EMBL" id="TPW29001.1"/>
    </source>
</evidence>
<name>A0A506U7C4_9HYPH</name>
<comment type="similarity">
    <text evidence="2">Belongs to the NAD(P)-dependent epimerase/dehydratase family.</text>
</comment>
<dbReference type="RefSeq" id="WP_141166604.1">
    <property type="nucleotide sequence ID" value="NZ_VHLH01000013.1"/>
</dbReference>
<sequence length="337" mass="36553">MPRVLITGAAGFIGSHLTTACLDAGYEVHAIVRSTRSDQRISRLSRRISRHHFDLRDTDAIRRCMTTVEPHIIFHLAARTRQFHGADFDETAGLLHDDLAILNALFAGAMAAKRPPARIVRTGSLAEYGAAARPSIETDREAPVTPYGRRLMATTRYIDAVQPSLPFAVVAARLALVYGPGQSLDFFVPWLIEECLDGHRCIVRRPDDRRDLLHVADVVSALLRMATTPLAPGTIVNIASGTAPTMREVAEFVIAGTGADPRLVEYGQSNAPTGAPTLHGHAQRALDLLGWQAGISLADGIAATIGWHRNRKRLAVSDAFARPVSRNAVNRQSEAAS</sequence>
<dbReference type="Gene3D" id="3.90.25.10">
    <property type="entry name" value="UDP-galactose 4-epimerase, domain 1"/>
    <property type="match status" value="1"/>
</dbReference>
<evidence type="ECO:0000313" key="5">
    <source>
        <dbReference type="Proteomes" id="UP000320314"/>
    </source>
</evidence>
<accession>A0A506U7C4</accession>
<dbReference type="EMBL" id="VHLH01000013">
    <property type="protein sequence ID" value="TPW29001.1"/>
    <property type="molecule type" value="Genomic_DNA"/>
</dbReference>
<protein>
    <submittedName>
        <fullName evidence="4">NAD(P)-dependent oxidoreductase</fullName>
    </submittedName>
</protein>
<organism evidence="4 5">
    <name type="scientific">Pararhizobium mangrovi</name>
    <dbReference type="NCBI Taxonomy" id="2590452"/>
    <lineage>
        <taxon>Bacteria</taxon>
        <taxon>Pseudomonadati</taxon>
        <taxon>Pseudomonadota</taxon>
        <taxon>Alphaproteobacteria</taxon>
        <taxon>Hyphomicrobiales</taxon>
        <taxon>Rhizobiaceae</taxon>
        <taxon>Rhizobium/Agrobacterium group</taxon>
        <taxon>Pararhizobium</taxon>
    </lineage>
</organism>
<dbReference type="PROSITE" id="PS51257">
    <property type="entry name" value="PROKAR_LIPOPROTEIN"/>
    <property type="match status" value="1"/>
</dbReference>
<evidence type="ECO:0000256" key="1">
    <source>
        <dbReference type="ARBA" id="ARBA00005125"/>
    </source>
</evidence>
<comment type="pathway">
    <text evidence="1">Bacterial outer membrane biogenesis; LPS O-antigen biosynthesis.</text>
</comment>
<dbReference type="InterPro" id="IPR001509">
    <property type="entry name" value="Epimerase_deHydtase"/>
</dbReference>